<accession>A0ABS1WZ02</accession>
<evidence type="ECO:0000259" key="1">
    <source>
        <dbReference type="Pfam" id="PF12146"/>
    </source>
</evidence>
<dbReference type="InterPro" id="IPR029058">
    <property type="entry name" value="AB_hydrolase_fold"/>
</dbReference>
<comment type="caution">
    <text evidence="2">The sequence shown here is derived from an EMBL/GenBank/DDBJ whole genome shotgun (WGS) entry which is preliminary data.</text>
</comment>
<protein>
    <submittedName>
        <fullName evidence="2">Alpha/beta fold hydrolase</fullName>
    </submittedName>
</protein>
<organism evidence="2 3">
    <name type="scientific">Steroidobacter gossypii</name>
    <dbReference type="NCBI Taxonomy" id="2805490"/>
    <lineage>
        <taxon>Bacteria</taxon>
        <taxon>Pseudomonadati</taxon>
        <taxon>Pseudomonadota</taxon>
        <taxon>Gammaproteobacteria</taxon>
        <taxon>Steroidobacterales</taxon>
        <taxon>Steroidobacteraceae</taxon>
        <taxon>Steroidobacter</taxon>
    </lineage>
</organism>
<dbReference type="Gene3D" id="3.40.50.1820">
    <property type="entry name" value="alpha/beta hydrolase"/>
    <property type="match status" value="1"/>
</dbReference>
<dbReference type="RefSeq" id="WP_203168320.1">
    <property type="nucleotide sequence ID" value="NZ_JAEVLS010000003.1"/>
</dbReference>
<gene>
    <name evidence="2" type="ORF">JM946_15860</name>
</gene>
<dbReference type="SUPFAM" id="SSF53474">
    <property type="entry name" value="alpha/beta-Hydrolases"/>
    <property type="match status" value="1"/>
</dbReference>
<reference evidence="2 3" key="1">
    <citation type="journal article" date="2021" name="Int. J. Syst. Evol. Microbiol.">
        <title>Steroidobacter gossypii sp. nov., isolated from soil of cotton cropping field.</title>
        <authorList>
            <person name="Huang R."/>
            <person name="Yang S."/>
            <person name="Zhen C."/>
            <person name="Liu W."/>
        </authorList>
    </citation>
    <scope>NUCLEOTIDE SEQUENCE [LARGE SCALE GENOMIC DNA]</scope>
    <source>
        <strain evidence="2 3">S1-65</strain>
    </source>
</reference>
<dbReference type="Proteomes" id="UP000661077">
    <property type="component" value="Unassembled WGS sequence"/>
</dbReference>
<feature type="domain" description="Serine aminopeptidase S33" evidence="1">
    <location>
        <begin position="31"/>
        <end position="153"/>
    </location>
</feature>
<dbReference type="Pfam" id="PF12146">
    <property type="entry name" value="Hydrolase_4"/>
    <property type="match status" value="1"/>
</dbReference>
<dbReference type="InterPro" id="IPR022742">
    <property type="entry name" value="Hydrolase_4"/>
</dbReference>
<keyword evidence="3" id="KW-1185">Reference proteome</keyword>
<evidence type="ECO:0000313" key="2">
    <source>
        <dbReference type="EMBL" id="MBM0106208.1"/>
    </source>
</evidence>
<dbReference type="GO" id="GO:0016787">
    <property type="term" value="F:hydrolase activity"/>
    <property type="evidence" value="ECO:0007669"/>
    <property type="project" value="UniProtKB-KW"/>
</dbReference>
<keyword evidence="2" id="KW-0378">Hydrolase</keyword>
<dbReference type="EMBL" id="JAEVLS010000003">
    <property type="protein sequence ID" value="MBM0106208.1"/>
    <property type="molecule type" value="Genomic_DNA"/>
</dbReference>
<evidence type="ECO:0000313" key="3">
    <source>
        <dbReference type="Proteomes" id="UP000661077"/>
    </source>
</evidence>
<name>A0ABS1WZ02_9GAMM</name>
<proteinExistence type="predicted"/>
<sequence length="279" mass="30773">MSAARPLIEEPVFLGSGDERLFAFLHPAAQAARGTIVMCHAFAEEKLWSHRVYVTFAREAAQAGFNVLRFDMRGEGDSALDFEQSTIETRIEDTLRAIAAAKNRWSTHDVVLVGHRLGGSIAAVAQTRAASDVRAVAIWDPILDGEDYFGQLLRSNMTTQMATQGKVTRMRDALIKAILDGEVVVVDGYGLTADLYRGIAALRLAQREELFQGPALLIEVPKGEQNAPSEPLRVLASTRPRLQLALEAEPPFWRETKQFHKRAGGFTADTLEWLNGLTT</sequence>